<dbReference type="Proteomes" id="UP001157502">
    <property type="component" value="Chromosome 2"/>
</dbReference>
<accession>A0ACC2HGB9</accession>
<name>A0ACC2HGB9_DALPE</name>
<reference evidence="1" key="1">
    <citation type="submission" date="2021-05" db="EMBL/GenBank/DDBJ databases">
        <authorList>
            <person name="Pan Q."/>
            <person name="Jouanno E."/>
            <person name="Zahm M."/>
            <person name="Klopp C."/>
            <person name="Cabau C."/>
            <person name="Louis A."/>
            <person name="Berthelot C."/>
            <person name="Parey E."/>
            <person name="Roest Crollius H."/>
            <person name="Montfort J."/>
            <person name="Robinson-Rechavi M."/>
            <person name="Bouchez O."/>
            <person name="Lampietro C."/>
            <person name="Lopez Roques C."/>
            <person name="Donnadieu C."/>
            <person name="Postlethwait J."/>
            <person name="Bobe J."/>
            <person name="Dillon D."/>
            <person name="Chandos A."/>
            <person name="von Hippel F."/>
            <person name="Guiguen Y."/>
        </authorList>
    </citation>
    <scope>NUCLEOTIDE SEQUENCE</scope>
    <source>
        <strain evidence="1">YG-Jan2019</strain>
    </source>
</reference>
<organism evidence="1 2">
    <name type="scientific">Dallia pectoralis</name>
    <name type="common">Alaska blackfish</name>
    <dbReference type="NCBI Taxonomy" id="75939"/>
    <lineage>
        <taxon>Eukaryota</taxon>
        <taxon>Metazoa</taxon>
        <taxon>Chordata</taxon>
        <taxon>Craniata</taxon>
        <taxon>Vertebrata</taxon>
        <taxon>Euteleostomi</taxon>
        <taxon>Actinopterygii</taxon>
        <taxon>Neopterygii</taxon>
        <taxon>Teleostei</taxon>
        <taxon>Protacanthopterygii</taxon>
        <taxon>Esociformes</taxon>
        <taxon>Umbridae</taxon>
        <taxon>Dallia</taxon>
    </lineage>
</organism>
<protein>
    <submittedName>
        <fullName evidence="1">Uncharacterized protein</fullName>
    </submittedName>
</protein>
<sequence>MFPRLLAAASSVRLSAYTCGCVILGPQWSGYCPDAHSGLPLSPPKQWRIPPPPSGCPVLGPDGLPVLLAKDWRKGLTVLDPICARSCLQTAPAAIGLGC</sequence>
<comment type="caution">
    <text evidence="1">The sequence shown here is derived from an EMBL/GenBank/DDBJ whole genome shotgun (WGS) entry which is preliminary data.</text>
</comment>
<evidence type="ECO:0000313" key="1">
    <source>
        <dbReference type="EMBL" id="KAJ8014760.1"/>
    </source>
</evidence>
<proteinExistence type="predicted"/>
<keyword evidence="2" id="KW-1185">Reference proteome</keyword>
<gene>
    <name evidence="1" type="ORF">DPEC_G00019070</name>
</gene>
<evidence type="ECO:0000313" key="2">
    <source>
        <dbReference type="Proteomes" id="UP001157502"/>
    </source>
</evidence>
<dbReference type="EMBL" id="CM055729">
    <property type="protein sequence ID" value="KAJ8014760.1"/>
    <property type="molecule type" value="Genomic_DNA"/>
</dbReference>